<comment type="caution">
    <text evidence="2">The sequence shown here is derived from an EMBL/GenBank/DDBJ whole genome shotgun (WGS) entry which is preliminary data.</text>
</comment>
<dbReference type="SUPFAM" id="SSF51569">
    <property type="entry name" value="Aldolase"/>
    <property type="match status" value="1"/>
</dbReference>
<evidence type="ECO:0000313" key="2">
    <source>
        <dbReference type="EMBL" id="PZD72304.1"/>
    </source>
</evidence>
<dbReference type="RefSeq" id="WP_110987280.1">
    <property type="nucleotide sequence ID" value="NZ_CAWNWM010000011.1"/>
</dbReference>
<dbReference type="InterPro" id="IPR013785">
    <property type="entry name" value="Aldolase_TIM"/>
</dbReference>
<dbReference type="PANTHER" id="PTHR10683:SF40">
    <property type="entry name" value="FRUCTOSE-6-PHOSPHATE ALDOLASE 1-RELATED"/>
    <property type="match status" value="1"/>
</dbReference>
<keyword evidence="3" id="KW-1185">Reference proteome</keyword>
<dbReference type="AlphaFoldDB" id="A0A2W1JQ97"/>
<dbReference type="Pfam" id="PF00923">
    <property type="entry name" value="TAL_FSA"/>
    <property type="match status" value="1"/>
</dbReference>
<keyword evidence="2" id="KW-0808">Transferase</keyword>
<gene>
    <name evidence="2" type="primary">tal_2</name>
    <name evidence="2" type="ORF">C1752_03891</name>
</gene>
<evidence type="ECO:0000256" key="1">
    <source>
        <dbReference type="ARBA" id="ARBA00023270"/>
    </source>
</evidence>
<name>A0A2W1JQ97_9CYAN</name>
<dbReference type="Proteomes" id="UP000248857">
    <property type="component" value="Unassembled WGS sequence"/>
</dbReference>
<dbReference type="PROSITE" id="PS01054">
    <property type="entry name" value="TRANSALDOLASE_1"/>
    <property type="match status" value="1"/>
</dbReference>
<dbReference type="OrthoDB" id="9807051at2"/>
<dbReference type="InterPro" id="IPR001585">
    <property type="entry name" value="TAL/FSA"/>
</dbReference>
<keyword evidence="1" id="KW-0704">Schiff base</keyword>
<accession>A0A2W1JQ97</accession>
<dbReference type="EMBL" id="PQWO01000011">
    <property type="protein sequence ID" value="PZD72304.1"/>
    <property type="molecule type" value="Genomic_DNA"/>
</dbReference>
<dbReference type="EC" id="2.2.1.2" evidence="2"/>
<dbReference type="PANTHER" id="PTHR10683">
    <property type="entry name" value="TRANSALDOLASE"/>
    <property type="match status" value="1"/>
</dbReference>
<dbReference type="GO" id="GO:0004801">
    <property type="term" value="F:transaldolase activity"/>
    <property type="evidence" value="ECO:0007669"/>
    <property type="project" value="UniProtKB-EC"/>
</dbReference>
<organism evidence="2 3">
    <name type="scientific">Acaryochloris thomasi RCC1774</name>
    <dbReference type="NCBI Taxonomy" id="1764569"/>
    <lineage>
        <taxon>Bacteria</taxon>
        <taxon>Bacillati</taxon>
        <taxon>Cyanobacteriota</taxon>
        <taxon>Cyanophyceae</taxon>
        <taxon>Acaryochloridales</taxon>
        <taxon>Acaryochloridaceae</taxon>
        <taxon>Acaryochloris</taxon>
        <taxon>Acaryochloris thomasi</taxon>
    </lineage>
</organism>
<dbReference type="InterPro" id="IPR018225">
    <property type="entry name" value="Transaldolase_AS"/>
</dbReference>
<protein>
    <submittedName>
        <fullName evidence="2">Transaldolase</fullName>
        <ecNumber evidence="2">2.2.1.2</ecNumber>
    </submittedName>
</protein>
<dbReference type="Gene3D" id="3.20.20.70">
    <property type="entry name" value="Aldolase class I"/>
    <property type="match status" value="1"/>
</dbReference>
<evidence type="ECO:0000313" key="3">
    <source>
        <dbReference type="Proteomes" id="UP000248857"/>
    </source>
</evidence>
<reference evidence="2 3" key="1">
    <citation type="journal article" date="2018" name="Sci. Rep.">
        <title>A novel species of the marine cyanobacterium Acaryochloris with a unique pigment content and lifestyle.</title>
        <authorList>
            <person name="Partensky F."/>
            <person name="Six C."/>
            <person name="Ratin M."/>
            <person name="Garczarek L."/>
            <person name="Vaulot D."/>
            <person name="Probert I."/>
            <person name="Calteau A."/>
            <person name="Gourvil P."/>
            <person name="Marie D."/>
            <person name="Grebert T."/>
            <person name="Bouchier C."/>
            <person name="Le Panse S."/>
            <person name="Gachenot M."/>
            <person name="Rodriguez F."/>
            <person name="Garrido J.L."/>
        </authorList>
    </citation>
    <scope>NUCLEOTIDE SEQUENCE [LARGE SCALE GENOMIC DNA]</scope>
    <source>
        <strain evidence="2 3">RCC1774</strain>
    </source>
</reference>
<proteinExistence type="predicted"/>
<dbReference type="GO" id="GO:0005975">
    <property type="term" value="P:carbohydrate metabolic process"/>
    <property type="evidence" value="ECO:0007669"/>
    <property type="project" value="InterPro"/>
</dbReference>
<sequence>MHLFLDTADQSQWHRWLPLGVFDGITTNPTLLERSQVPCTLESLKSLAQSGFDLGVQEIQMQTWGREPETLYKNGHALAKISDRIVVKVPITQAGCTAAARLIVDGIRVTMTGVYARHQVLLATSLGAEYAAPYLGRITDSGRNGRDDLAQMQQALDGVGSDMKLLVASIRAVEDIVFLARQGLDTFTVGDAIATQLFDVDATLQAAETFEKAADQMRQPRA</sequence>